<organism evidence="1 2">
    <name type="scientific">Albula glossodonta</name>
    <name type="common">roundjaw bonefish</name>
    <dbReference type="NCBI Taxonomy" id="121402"/>
    <lineage>
        <taxon>Eukaryota</taxon>
        <taxon>Metazoa</taxon>
        <taxon>Chordata</taxon>
        <taxon>Craniata</taxon>
        <taxon>Vertebrata</taxon>
        <taxon>Euteleostomi</taxon>
        <taxon>Actinopterygii</taxon>
        <taxon>Neopterygii</taxon>
        <taxon>Teleostei</taxon>
        <taxon>Albuliformes</taxon>
        <taxon>Albulidae</taxon>
        <taxon>Albula</taxon>
    </lineage>
</organism>
<accession>A0A8T2PCK9</accession>
<name>A0A8T2PCK9_9TELE</name>
<evidence type="ECO:0000313" key="2">
    <source>
        <dbReference type="Proteomes" id="UP000824540"/>
    </source>
</evidence>
<evidence type="ECO:0000313" key="1">
    <source>
        <dbReference type="EMBL" id="KAG9349486.1"/>
    </source>
</evidence>
<keyword evidence="2" id="KW-1185">Reference proteome</keyword>
<proteinExistence type="predicted"/>
<sequence length="117" mass="12349">MFDSAVSSAVCRAVARNCNAVSTSEGGPCPHCVHGGLQAVRQAAPLYRGRTHSPPQAKSADQHLIYTLVVEGITAYLRMCNLPIQVSGRANAEYMSPSGMTVSQLQPATIKTPTSCC</sequence>
<comment type="caution">
    <text evidence="1">The sequence shown here is derived from an EMBL/GenBank/DDBJ whole genome shotgun (WGS) entry which is preliminary data.</text>
</comment>
<gene>
    <name evidence="1" type="ORF">JZ751_027931</name>
</gene>
<protein>
    <submittedName>
        <fullName evidence="1">Uncharacterized protein</fullName>
    </submittedName>
</protein>
<reference evidence="1" key="1">
    <citation type="thesis" date="2021" institute="BYU ScholarsArchive" country="Provo, UT, USA">
        <title>Applications of and Algorithms for Genome Assembly and Genomic Analyses with an Emphasis on Marine Teleosts.</title>
        <authorList>
            <person name="Pickett B.D."/>
        </authorList>
    </citation>
    <scope>NUCLEOTIDE SEQUENCE</scope>
    <source>
        <strain evidence="1">HI-2016</strain>
    </source>
</reference>
<dbReference type="Proteomes" id="UP000824540">
    <property type="component" value="Unassembled WGS sequence"/>
</dbReference>
<dbReference type="EMBL" id="JAFBMS010000009">
    <property type="protein sequence ID" value="KAG9349486.1"/>
    <property type="molecule type" value="Genomic_DNA"/>
</dbReference>
<dbReference type="AlphaFoldDB" id="A0A8T2PCK9"/>